<dbReference type="PANTHER" id="PTHR43476:SF3">
    <property type="entry name" value="FAD-BINDING MONOOXYGENASE"/>
    <property type="match status" value="1"/>
</dbReference>
<gene>
    <name evidence="3" type="ORF">BDK92_6580</name>
</gene>
<comment type="caution">
    <text evidence="3">The sequence shown here is derived from an EMBL/GenBank/DDBJ whole genome shotgun (WGS) entry which is preliminary data.</text>
</comment>
<dbReference type="PRINTS" id="PR00420">
    <property type="entry name" value="RNGMNOXGNASE"/>
</dbReference>
<name>A0A495JT36_9ACTN</name>
<dbReference type="InterPro" id="IPR002938">
    <property type="entry name" value="FAD-bd"/>
</dbReference>
<dbReference type="PANTHER" id="PTHR43476">
    <property type="entry name" value="3-(3-HYDROXY-PHENYL)PROPIONATE/3-HYDROXYCINNAMIC ACID HYDROXYLASE"/>
    <property type="match status" value="1"/>
</dbReference>
<organism evidence="3 4">
    <name type="scientific">Micromonospora pisi</name>
    <dbReference type="NCBI Taxonomy" id="589240"/>
    <lineage>
        <taxon>Bacteria</taxon>
        <taxon>Bacillati</taxon>
        <taxon>Actinomycetota</taxon>
        <taxon>Actinomycetes</taxon>
        <taxon>Micromonosporales</taxon>
        <taxon>Micromonosporaceae</taxon>
        <taxon>Micromonospora</taxon>
    </lineage>
</organism>
<dbReference type="InterPro" id="IPR036188">
    <property type="entry name" value="FAD/NAD-bd_sf"/>
</dbReference>
<dbReference type="Proteomes" id="UP000277671">
    <property type="component" value="Unassembled WGS sequence"/>
</dbReference>
<evidence type="ECO:0000256" key="1">
    <source>
        <dbReference type="ARBA" id="ARBA00023002"/>
    </source>
</evidence>
<dbReference type="EMBL" id="RBKT01000001">
    <property type="protein sequence ID" value="RKR92146.1"/>
    <property type="molecule type" value="Genomic_DNA"/>
</dbReference>
<dbReference type="GO" id="GO:0019622">
    <property type="term" value="P:3-(3-hydroxy)phenylpropionate catabolic process"/>
    <property type="evidence" value="ECO:0007669"/>
    <property type="project" value="TreeGrafter"/>
</dbReference>
<dbReference type="SUPFAM" id="SSF51905">
    <property type="entry name" value="FAD/NAD(P)-binding domain"/>
    <property type="match status" value="1"/>
</dbReference>
<accession>A0A495JT36</accession>
<proteinExistence type="predicted"/>
<dbReference type="Gene3D" id="3.50.50.60">
    <property type="entry name" value="FAD/NAD(P)-binding domain"/>
    <property type="match status" value="1"/>
</dbReference>
<sequence>MGLDTAGVDVLVAGCGPVGGVLAALLGAYGVRVLVVDPYTEPYPRPRAAMLDAGVRRILRRVPGLADVEGWATPVRHGRVLGPDHRVLFDARIPGDELDPPAAVLIDQPRLETAVRASLSAAPTVRLRLGRSVVGVEQTDEHVEALLDDGGRVRANWLVGCDGAASAVRGLLGVAYEGVSFPEPWLVVDASSAPIPDAEPSFAYVLDPARPLVTMSRVGAHRWEWLVLPGEDPATMVQDGEIRRLVGAWVDPDSVRIRRASVFTFHARMASRWRTGRVLLAGDAAHSMPPFVGQGLGSGIRDAANLSWRLAQVVRGVDDPVSLDGYERERRPDVRATTAMALRMGRIVQNRGRVGSALLRSLIRTAGAVPGLAAFVGRHGQPAERLPRGTAGRHPGAGRLLPDARLRTPTGTVLRLDDLLGNRWAVIGYGGDPYWHLDAGARRWVSDRDAMVFALVPRGRRSPKGLDCPVFEDLDGVLSRPRRQAVTIVRPDRFLLGTLPVPLSVARLTAP</sequence>
<evidence type="ECO:0000313" key="4">
    <source>
        <dbReference type="Proteomes" id="UP000277671"/>
    </source>
</evidence>
<keyword evidence="4" id="KW-1185">Reference proteome</keyword>
<protein>
    <submittedName>
        <fullName evidence="3">3-(3-hydroxy-phenyl)propionate hydroxylase</fullName>
    </submittedName>
</protein>
<dbReference type="Pfam" id="PF01494">
    <property type="entry name" value="FAD_binding_3"/>
    <property type="match status" value="1"/>
</dbReference>
<evidence type="ECO:0000313" key="3">
    <source>
        <dbReference type="EMBL" id="RKR92146.1"/>
    </source>
</evidence>
<dbReference type="OrthoDB" id="3647401at2"/>
<evidence type="ECO:0000259" key="2">
    <source>
        <dbReference type="Pfam" id="PF01494"/>
    </source>
</evidence>
<keyword evidence="1" id="KW-0560">Oxidoreductase</keyword>
<dbReference type="GO" id="GO:0008688">
    <property type="term" value="F:3-(3-hydroxyphenyl)propionate hydroxylase activity"/>
    <property type="evidence" value="ECO:0007669"/>
    <property type="project" value="TreeGrafter"/>
</dbReference>
<dbReference type="AlphaFoldDB" id="A0A495JT36"/>
<dbReference type="GO" id="GO:0071949">
    <property type="term" value="F:FAD binding"/>
    <property type="evidence" value="ECO:0007669"/>
    <property type="project" value="InterPro"/>
</dbReference>
<feature type="domain" description="FAD-binding" evidence="2">
    <location>
        <begin position="8"/>
        <end position="338"/>
    </location>
</feature>
<dbReference type="Gene3D" id="3.30.70.2450">
    <property type="match status" value="1"/>
</dbReference>
<reference evidence="3 4" key="1">
    <citation type="submission" date="2018-10" db="EMBL/GenBank/DDBJ databases">
        <title>Sequencing the genomes of 1000 actinobacteria strains.</title>
        <authorList>
            <person name="Klenk H.-P."/>
        </authorList>
    </citation>
    <scope>NUCLEOTIDE SEQUENCE [LARGE SCALE GENOMIC DNA]</scope>
    <source>
        <strain evidence="3 4">DSM 45175</strain>
    </source>
</reference>
<dbReference type="InterPro" id="IPR050631">
    <property type="entry name" value="PheA/TfdB_FAD_monoxygenase"/>
</dbReference>